<reference evidence="10" key="1">
    <citation type="submission" date="2022-11" db="UniProtKB">
        <authorList>
            <consortium name="WormBaseParasite"/>
        </authorList>
    </citation>
    <scope>IDENTIFICATION</scope>
</reference>
<dbReference type="Pfam" id="PF00076">
    <property type="entry name" value="RRM_1"/>
    <property type="match status" value="1"/>
</dbReference>
<keyword evidence="2" id="KW-0507">mRNA processing</keyword>
<dbReference type="PROSITE" id="PS50102">
    <property type="entry name" value="RRM"/>
    <property type="match status" value="1"/>
</dbReference>
<evidence type="ECO:0000256" key="5">
    <source>
        <dbReference type="ARBA" id="ARBA00023242"/>
    </source>
</evidence>
<evidence type="ECO:0000256" key="7">
    <source>
        <dbReference type="SAM" id="MobiDB-lite"/>
    </source>
</evidence>
<feature type="compositionally biased region" description="Basic residues" evidence="7">
    <location>
        <begin position="168"/>
        <end position="184"/>
    </location>
</feature>
<dbReference type="PANTHER" id="PTHR15481">
    <property type="entry name" value="RIBONUCLEIC ACID BINDING PROTEIN S1"/>
    <property type="match status" value="1"/>
</dbReference>
<evidence type="ECO:0000256" key="2">
    <source>
        <dbReference type="ARBA" id="ARBA00022664"/>
    </source>
</evidence>
<protein>
    <submittedName>
        <fullName evidence="10">RRM domain-containing protein</fullName>
    </submittedName>
</protein>
<dbReference type="SMART" id="SM00360">
    <property type="entry name" value="RRM"/>
    <property type="match status" value="1"/>
</dbReference>
<dbReference type="SUPFAM" id="SSF54928">
    <property type="entry name" value="RNA-binding domain, RBD"/>
    <property type="match status" value="1"/>
</dbReference>
<evidence type="ECO:0000256" key="4">
    <source>
        <dbReference type="ARBA" id="ARBA00023187"/>
    </source>
</evidence>
<dbReference type="InterPro" id="IPR035979">
    <property type="entry name" value="RBD_domain_sf"/>
</dbReference>
<dbReference type="OMA" id="DRTHTHL"/>
<feature type="compositionally biased region" description="Polar residues" evidence="7">
    <location>
        <begin position="56"/>
        <end position="67"/>
    </location>
</feature>
<feature type="compositionally biased region" description="Polar residues" evidence="7">
    <location>
        <begin position="76"/>
        <end position="87"/>
    </location>
</feature>
<feature type="domain" description="RRM" evidence="8">
    <location>
        <begin position="178"/>
        <end position="250"/>
    </location>
</feature>
<sequence length="298" mass="33298">MNTQFFPEVLQSLKAHLYLPFPTEWNETECNRRNVTERNGNFRSVRLEVSVGRFPQNCNSKTGSSARKSVEKRTETSTATGTKSSSLAAAAAQTGGRVTGASDRDKPGASDRDKPGASDRDKPATTDKDRRSEREKDVVKTSTNNAVERDREQPPPRKRSRSPSASRDRKRSPSPKPTRLHVGRLTRNVTKEHINEIFSVFGPVRGVDMPTDRTHTHLSRGFAYVEFENSDDAEKAMKHMDGGQIDGQEITASAVLIAKGPRRPSPWRRGVVRLDAAVRVPATKVVDRRRKLIKNRES</sequence>
<dbReference type="InterPro" id="IPR012677">
    <property type="entry name" value="Nucleotide-bd_a/b_plait_sf"/>
</dbReference>
<keyword evidence="4" id="KW-0508">mRNA splicing</keyword>
<dbReference type="Gene3D" id="3.30.70.330">
    <property type="match status" value="1"/>
</dbReference>
<dbReference type="Proteomes" id="UP000887565">
    <property type="component" value="Unplaced"/>
</dbReference>
<dbReference type="GO" id="GO:0005654">
    <property type="term" value="C:nucleoplasm"/>
    <property type="evidence" value="ECO:0007669"/>
    <property type="project" value="TreeGrafter"/>
</dbReference>
<dbReference type="AlphaFoldDB" id="A0A915JA64"/>
<dbReference type="WBParaSite" id="nRc.2.0.1.t22571-RA">
    <property type="protein sequence ID" value="nRc.2.0.1.t22571-RA"/>
    <property type="gene ID" value="nRc.2.0.1.g22571"/>
</dbReference>
<evidence type="ECO:0000256" key="6">
    <source>
        <dbReference type="PROSITE-ProRule" id="PRU00176"/>
    </source>
</evidence>
<dbReference type="InterPro" id="IPR000504">
    <property type="entry name" value="RRM_dom"/>
</dbReference>
<keyword evidence="3 6" id="KW-0694">RNA-binding</keyword>
<organism evidence="9 10">
    <name type="scientific">Romanomermis culicivorax</name>
    <name type="common">Nematode worm</name>
    <dbReference type="NCBI Taxonomy" id="13658"/>
    <lineage>
        <taxon>Eukaryota</taxon>
        <taxon>Metazoa</taxon>
        <taxon>Ecdysozoa</taxon>
        <taxon>Nematoda</taxon>
        <taxon>Enoplea</taxon>
        <taxon>Dorylaimia</taxon>
        <taxon>Mermithida</taxon>
        <taxon>Mermithoidea</taxon>
        <taxon>Mermithidae</taxon>
        <taxon>Romanomermis</taxon>
    </lineage>
</organism>
<dbReference type="GO" id="GO:0003723">
    <property type="term" value="F:RNA binding"/>
    <property type="evidence" value="ECO:0007669"/>
    <property type="project" value="UniProtKB-UniRule"/>
</dbReference>
<dbReference type="CDD" id="cd12365">
    <property type="entry name" value="RRM_RNPS1"/>
    <property type="match status" value="1"/>
</dbReference>
<comment type="subcellular location">
    <subcellularLocation>
        <location evidence="1">Nucleus</location>
    </subcellularLocation>
</comment>
<evidence type="ECO:0000256" key="1">
    <source>
        <dbReference type="ARBA" id="ARBA00004123"/>
    </source>
</evidence>
<proteinExistence type="predicted"/>
<dbReference type="PANTHER" id="PTHR15481:SF0">
    <property type="entry name" value="LD23870P-RELATED"/>
    <property type="match status" value="1"/>
</dbReference>
<dbReference type="GO" id="GO:0000398">
    <property type="term" value="P:mRNA splicing, via spliceosome"/>
    <property type="evidence" value="ECO:0007669"/>
    <property type="project" value="TreeGrafter"/>
</dbReference>
<feature type="compositionally biased region" description="Basic and acidic residues" evidence="7">
    <location>
        <begin position="102"/>
        <end position="139"/>
    </location>
</feature>
<keyword evidence="5" id="KW-0539">Nucleus</keyword>
<dbReference type="InterPro" id="IPR034201">
    <property type="entry name" value="RNPS1_RRM"/>
</dbReference>
<evidence type="ECO:0000313" key="9">
    <source>
        <dbReference type="Proteomes" id="UP000887565"/>
    </source>
</evidence>
<name>A0A915JA64_ROMCU</name>
<keyword evidence="9" id="KW-1185">Reference proteome</keyword>
<dbReference type="GO" id="GO:0061574">
    <property type="term" value="C:ASAP complex"/>
    <property type="evidence" value="ECO:0007669"/>
    <property type="project" value="TreeGrafter"/>
</dbReference>
<evidence type="ECO:0000256" key="3">
    <source>
        <dbReference type="ARBA" id="ARBA00022884"/>
    </source>
</evidence>
<evidence type="ECO:0000313" key="10">
    <source>
        <dbReference type="WBParaSite" id="nRc.2.0.1.t22571-RA"/>
    </source>
</evidence>
<evidence type="ECO:0000259" key="8">
    <source>
        <dbReference type="PROSITE" id="PS50102"/>
    </source>
</evidence>
<dbReference type="GO" id="GO:0005737">
    <property type="term" value="C:cytoplasm"/>
    <property type="evidence" value="ECO:0007669"/>
    <property type="project" value="TreeGrafter"/>
</dbReference>
<feature type="region of interest" description="Disordered" evidence="7">
    <location>
        <begin position="56"/>
        <end position="185"/>
    </location>
</feature>
<accession>A0A915JA64</accession>